<dbReference type="Gene3D" id="3.40.50.2300">
    <property type="match status" value="1"/>
</dbReference>
<evidence type="ECO:0000313" key="4">
    <source>
        <dbReference type="Proteomes" id="UP001242811"/>
    </source>
</evidence>
<keyword evidence="4" id="KW-1185">Reference proteome</keyword>
<organism evidence="3 4">
    <name type="scientific">Paenibacillus brasilensis</name>
    <dbReference type="NCBI Taxonomy" id="128574"/>
    <lineage>
        <taxon>Bacteria</taxon>
        <taxon>Bacillati</taxon>
        <taxon>Bacillota</taxon>
        <taxon>Bacilli</taxon>
        <taxon>Bacillales</taxon>
        <taxon>Paenibacillaceae</taxon>
        <taxon>Paenibacillus</taxon>
    </lineage>
</organism>
<keyword evidence="1" id="KW-0059">Arsenical resistance</keyword>
<dbReference type="PANTHER" id="PTHR43428:SF1">
    <property type="entry name" value="ARSENATE REDUCTASE"/>
    <property type="match status" value="1"/>
</dbReference>
<protein>
    <submittedName>
        <fullName evidence="3">Arsenate reductase</fullName>
        <ecNumber evidence="3">1.20.4.1</ecNumber>
    </submittedName>
</protein>
<dbReference type="EMBL" id="JAUSWA010000039">
    <property type="protein sequence ID" value="MDQ0496585.1"/>
    <property type="molecule type" value="Genomic_DNA"/>
</dbReference>
<name>A0ABU0L5L9_9BACL</name>
<evidence type="ECO:0000256" key="1">
    <source>
        <dbReference type="ARBA" id="ARBA00022849"/>
    </source>
</evidence>
<keyword evidence="3" id="KW-0560">Oxidoreductase</keyword>
<evidence type="ECO:0000259" key="2">
    <source>
        <dbReference type="Pfam" id="PF01451"/>
    </source>
</evidence>
<dbReference type="Proteomes" id="UP001242811">
    <property type="component" value="Unassembled WGS sequence"/>
</dbReference>
<feature type="domain" description="Phosphotyrosine protein phosphatase I" evidence="2">
    <location>
        <begin position="6"/>
        <end position="42"/>
    </location>
</feature>
<dbReference type="SUPFAM" id="SSF52788">
    <property type="entry name" value="Phosphotyrosine protein phosphatases I"/>
    <property type="match status" value="1"/>
</dbReference>
<dbReference type="InterPro" id="IPR023485">
    <property type="entry name" value="Ptyr_pPase"/>
</dbReference>
<accession>A0ABU0L5L9</accession>
<gene>
    <name evidence="3" type="ORF">QOZ95_004775</name>
</gene>
<dbReference type="PANTHER" id="PTHR43428">
    <property type="entry name" value="ARSENATE REDUCTASE"/>
    <property type="match status" value="1"/>
</dbReference>
<dbReference type="Pfam" id="PF01451">
    <property type="entry name" value="LMWPc"/>
    <property type="match status" value="1"/>
</dbReference>
<dbReference type="GO" id="GO:0008794">
    <property type="term" value="F:arsenate reductase (glutaredoxin) activity"/>
    <property type="evidence" value="ECO:0007669"/>
    <property type="project" value="UniProtKB-EC"/>
</dbReference>
<comment type="caution">
    <text evidence="3">The sequence shown here is derived from an EMBL/GenBank/DDBJ whole genome shotgun (WGS) entry which is preliminary data.</text>
</comment>
<dbReference type="InterPro" id="IPR036196">
    <property type="entry name" value="Ptyr_pPase_sf"/>
</dbReference>
<evidence type="ECO:0000313" key="3">
    <source>
        <dbReference type="EMBL" id="MDQ0496585.1"/>
    </source>
</evidence>
<proteinExistence type="predicted"/>
<sequence>MERKTIYFLCTGNSCRSQMAEGWAKKYLRDNWNVYSAGIEAHGLNPKAV</sequence>
<reference evidence="3 4" key="1">
    <citation type="submission" date="2023-07" db="EMBL/GenBank/DDBJ databases">
        <title>Genomic Encyclopedia of Type Strains, Phase IV (KMG-IV): sequencing the most valuable type-strain genomes for metagenomic binning, comparative biology and taxonomic classification.</title>
        <authorList>
            <person name="Goeker M."/>
        </authorList>
    </citation>
    <scope>NUCLEOTIDE SEQUENCE [LARGE SCALE GENOMIC DNA]</scope>
    <source>
        <strain evidence="3 4">DSM 14914</strain>
    </source>
</reference>
<dbReference type="EC" id="1.20.4.1" evidence="3"/>